<reference evidence="1" key="1">
    <citation type="submission" date="2017-06" db="EMBL/GenBank/DDBJ databases">
        <title>Novel phages from South African skin metaviromes.</title>
        <authorList>
            <person name="van Zyl L.J."/>
            <person name="Abrahams Y."/>
            <person name="Stander E.A."/>
            <person name="Kirby B.M."/>
            <person name="Clavaud C."/>
            <person name="Farcet C."/>
            <person name="Breton L."/>
            <person name="Trindade M.I."/>
        </authorList>
    </citation>
    <scope>NUCLEOTIDE SEQUENCE</scope>
</reference>
<protein>
    <recommendedName>
        <fullName evidence="2">Holliday junction resolvase</fullName>
    </recommendedName>
</protein>
<evidence type="ECO:0000313" key="1">
    <source>
        <dbReference type="EMBL" id="ASN69232.1"/>
    </source>
</evidence>
<gene>
    <name evidence="1" type="ORF">7S3_54</name>
</gene>
<evidence type="ECO:0008006" key="2">
    <source>
        <dbReference type="Google" id="ProtNLM"/>
    </source>
</evidence>
<organism evidence="1">
    <name type="scientific">uncultured Caudovirales phage</name>
    <dbReference type="NCBI Taxonomy" id="2100421"/>
    <lineage>
        <taxon>Viruses</taxon>
        <taxon>Duplodnaviria</taxon>
        <taxon>Heunggongvirae</taxon>
        <taxon>Uroviricota</taxon>
        <taxon>Caudoviricetes</taxon>
        <taxon>Peduoviridae</taxon>
        <taxon>Maltschvirus</taxon>
        <taxon>Maltschvirus maltsch</taxon>
    </lineage>
</organism>
<name>A0A2H4J2C5_9CAUD</name>
<proteinExistence type="predicted"/>
<dbReference type="EMBL" id="MF417887">
    <property type="protein sequence ID" value="ASN69232.1"/>
    <property type="molecule type" value="Genomic_DNA"/>
</dbReference>
<accession>A0A2H4J2C5</accession>
<sequence>MPNANHRKGMEEERQVLKTLRDNGFPHAERTRAGRAEDTGDIHLDVAVGIAPGAICQVKNVRTPDWSGWLEQLESQVRLSGADVGFISAKRTRPGRPPLRLFVMPLEAGVELVRRAGFGEPLEGT</sequence>